<feature type="transmembrane region" description="Helical" evidence="1">
    <location>
        <begin position="29"/>
        <end position="51"/>
    </location>
</feature>
<gene>
    <name evidence="2" type="ORF">NP075_14415</name>
</gene>
<keyword evidence="3" id="KW-1185">Reference proteome</keyword>
<sequence length="127" mass="12885">MSRRCRGRAALAARRAGVLGDRGAVTAELAVGLVAVSVVLLALLATGAATLTRLTCLDAARTAARVAALGEPDPVVVDAARHVLGDRGGEVAVRRADGWVTVTVSAPFTGWSAGMRARAAATAWAEP</sequence>
<name>A0ABY5K2S3_9CELL</name>
<keyword evidence="1" id="KW-0812">Transmembrane</keyword>
<dbReference type="InterPro" id="IPR049790">
    <property type="entry name" value="Rv3655c/TadE"/>
</dbReference>
<protein>
    <submittedName>
        <fullName evidence="2">TadE family protein</fullName>
    </submittedName>
</protein>
<evidence type="ECO:0000313" key="3">
    <source>
        <dbReference type="Proteomes" id="UP001317322"/>
    </source>
</evidence>
<evidence type="ECO:0000313" key="2">
    <source>
        <dbReference type="EMBL" id="UUI64305.1"/>
    </source>
</evidence>
<keyword evidence="1" id="KW-0472">Membrane</keyword>
<accession>A0ABY5K2S3</accession>
<dbReference type="Proteomes" id="UP001317322">
    <property type="component" value="Chromosome"/>
</dbReference>
<reference evidence="2 3" key="1">
    <citation type="submission" date="2022-07" db="EMBL/GenBank/DDBJ databases">
        <title>Novel species in genus cellulomonas.</title>
        <authorList>
            <person name="Ye L."/>
        </authorList>
    </citation>
    <scope>NUCLEOTIDE SEQUENCE [LARGE SCALE GENOMIC DNA]</scope>
    <source>
        <strain evidence="3">zg-Y908</strain>
    </source>
</reference>
<dbReference type="RefSeq" id="WP_227565307.1">
    <property type="nucleotide sequence ID" value="NZ_CP101989.1"/>
</dbReference>
<proteinExistence type="predicted"/>
<organism evidence="2 3">
    <name type="scientific">Cellulomonas wangsupingiae</name>
    <dbReference type="NCBI Taxonomy" id="2968085"/>
    <lineage>
        <taxon>Bacteria</taxon>
        <taxon>Bacillati</taxon>
        <taxon>Actinomycetota</taxon>
        <taxon>Actinomycetes</taxon>
        <taxon>Micrococcales</taxon>
        <taxon>Cellulomonadaceae</taxon>
        <taxon>Cellulomonas</taxon>
    </lineage>
</organism>
<keyword evidence="1" id="KW-1133">Transmembrane helix</keyword>
<dbReference type="EMBL" id="CP101989">
    <property type="protein sequence ID" value="UUI64305.1"/>
    <property type="molecule type" value="Genomic_DNA"/>
</dbReference>
<dbReference type="NCBIfam" id="NF041390">
    <property type="entry name" value="TadE_Rv3655c"/>
    <property type="match status" value="1"/>
</dbReference>
<evidence type="ECO:0000256" key="1">
    <source>
        <dbReference type="SAM" id="Phobius"/>
    </source>
</evidence>